<keyword evidence="2" id="KW-1185">Reference proteome</keyword>
<protein>
    <recommendedName>
        <fullName evidence="3">DUF4440 domain-containing protein</fullName>
    </recommendedName>
</protein>
<name>A0ABT0PSA4_9FLAO</name>
<organism evidence="1 2">
    <name type="scientific">Flagellimonas spongiicola</name>
    <dbReference type="NCBI Taxonomy" id="2942208"/>
    <lineage>
        <taxon>Bacteria</taxon>
        <taxon>Pseudomonadati</taxon>
        <taxon>Bacteroidota</taxon>
        <taxon>Flavobacteriia</taxon>
        <taxon>Flavobacteriales</taxon>
        <taxon>Flavobacteriaceae</taxon>
        <taxon>Flagellimonas</taxon>
    </lineage>
</organism>
<evidence type="ECO:0000313" key="2">
    <source>
        <dbReference type="Proteomes" id="UP001203607"/>
    </source>
</evidence>
<gene>
    <name evidence="1" type="ORF">M3P19_09445</name>
</gene>
<dbReference type="Proteomes" id="UP001203607">
    <property type="component" value="Unassembled WGS sequence"/>
</dbReference>
<dbReference type="EMBL" id="JAMFMA010000002">
    <property type="protein sequence ID" value="MCL6274234.1"/>
    <property type="molecule type" value="Genomic_DNA"/>
</dbReference>
<proteinExistence type="predicted"/>
<sequence length="154" mass="18324">MRQILLLFLLSTSFSFGQSDDFSSFFQPKETDSLYIKALEKYIEQLKETESKTVYVEYEDYLMRIPKTIRGFEIKKLGFANQKEHFRKNKNHLILVKVSPLTIENGLFHITLTPYAAKRKGKKKMELVYSHFHQTYFRFEKERLIVIKTERGGI</sequence>
<evidence type="ECO:0000313" key="1">
    <source>
        <dbReference type="EMBL" id="MCL6274234.1"/>
    </source>
</evidence>
<accession>A0ABT0PSA4</accession>
<dbReference type="RefSeq" id="WP_249657421.1">
    <property type="nucleotide sequence ID" value="NZ_JAMFMA010000002.1"/>
</dbReference>
<evidence type="ECO:0008006" key="3">
    <source>
        <dbReference type="Google" id="ProtNLM"/>
    </source>
</evidence>
<comment type="caution">
    <text evidence="1">The sequence shown here is derived from an EMBL/GenBank/DDBJ whole genome shotgun (WGS) entry which is preliminary data.</text>
</comment>
<reference evidence="1 2" key="1">
    <citation type="submission" date="2022-05" db="EMBL/GenBank/DDBJ databases">
        <authorList>
            <person name="Park J.-S."/>
        </authorList>
    </citation>
    <scope>NUCLEOTIDE SEQUENCE [LARGE SCALE GENOMIC DNA]</scope>
    <source>
        <strain evidence="1 2">2012CJ35-5</strain>
    </source>
</reference>